<dbReference type="EMBL" id="BMAW01048740">
    <property type="protein sequence ID" value="GFS67570.1"/>
    <property type="molecule type" value="Genomic_DNA"/>
</dbReference>
<proteinExistence type="predicted"/>
<organism evidence="1 2">
    <name type="scientific">Nephila pilipes</name>
    <name type="common">Giant wood spider</name>
    <name type="synonym">Nephila maculata</name>
    <dbReference type="NCBI Taxonomy" id="299642"/>
    <lineage>
        <taxon>Eukaryota</taxon>
        <taxon>Metazoa</taxon>
        <taxon>Ecdysozoa</taxon>
        <taxon>Arthropoda</taxon>
        <taxon>Chelicerata</taxon>
        <taxon>Arachnida</taxon>
        <taxon>Araneae</taxon>
        <taxon>Araneomorphae</taxon>
        <taxon>Entelegynae</taxon>
        <taxon>Araneoidea</taxon>
        <taxon>Nephilidae</taxon>
        <taxon>Nephila</taxon>
    </lineage>
</organism>
<keyword evidence="2" id="KW-1185">Reference proteome</keyword>
<name>A0A8X6JG33_NEPPI</name>
<comment type="caution">
    <text evidence="1">The sequence shown here is derived from an EMBL/GenBank/DDBJ whole genome shotgun (WGS) entry which is preliminary data.</text>
</comment>
<sequence>MALFCKLALYFSWLGEKHEVTSDLTEENLPRLQKGLRSSPLLIKILFYGHERTRKADSICNFVDGYLGRNEAFFAVPLFGKGKTFPVPYFIINRGGS</sequence>
<evidence type="ECO:0000313" key="2">
    <source>
        <dbReference type="Proteomes" id="UP000887013"/>
    </source>
</evidence>
<dbReference type="Proteomes" id="UP000887013">
    <property type="component" value="Unassembled WGS sequence"/>
</dbReference>
<protein>
    <submittedName>
        <fullName evidence="1">Uncharacterized protein</fullName>
    </submittedName>
</protein>
<gene>
    <name evidence="1" type="ORF">NPIL_235661</name>
</gene>
<accession>A0A8X6JG33</accession>
<evidence type="ECO:0000313" key="1">
    <source>
        <dbReference type="EMBL" id="GFS67570.1"/>
    </source>
</evidence>
<dbReference type="AlphaFoldDB" id="A0A8X6JG33"/>
<reference evidence="1" key="1">
    <citation type="submission" date="2020-08" db="EMBL/GenBank/DDBJ databases">
        <title>Multicomponent nature underlies the extraordinary mechanical properties of spider dragline silk.</title>
        <authorList>
            <person name="Kono N."/>
            <person name="Nakamura H."/>
            <person name="Mori M."/>
            <person name="Yoshida Y."/>
            <person name="Ohtoshi R."/>
            <person name="Malay A.D."/>
            <person name="Moran D.A.P."/>
            <person name="Tomita M."/>
            <person name="Numata K."/>
            <person name="Arakawa K."/>
        </authorList>
    </citation>
    <scope>NUCLEOTIDE SEQUENCE</scope>
</reference>